<feature type="compositionally biased region" description="Low complexity" evidence="1">
    <location>
        <begin position="89"/>
        <end position="98"/>
    </location>
</feature>
<protein>
    <submittedName>
        <fullName evidence="2">Uncharacterized protein</fullName>
    </submittedName>
</protein>
<gene>
    <name evidence="2" type="ORF">KSX_61530</name>
</gene>
<organism evidence="2 3">
    <name type="scientific">Ktedonospora formicarum</name>
    <dbReference type="NCBI Taxonomy" id="2778364"/>
    <lineage>
        <taxon>Bacteria</taxon>
        <taxon>Bacillati</taxon>
        <taxon>Chloroflexota</taxon>
        <taxon>Ktedonobacteria</taxon>
        <taxon>Ktedonobacterales</taxon>
        <taxon>Ktedonobacteraceae</taxon>
        <taxon>Ktedonospora</taxon>
    </lineage>
</organism>
<dbReference type="RefSeq" id="WP_220197206.1">
    <property type="nucleotide sequence ID" value="NZ_BNJF01000003.1"/>
</dbReference>
<dbReference type="AlphaFoldDB" id="A0A8J3MWW6"/>
<dbReference type="EMBL" id="BNJF01000003">
    <property type="protein sequence ID" value="GHO47990.1"/>
    <property type="molecule type" value="Genomic_DNA"/>
</dbReference>
<reference evidence="2" key="1">
    <citation type="submission" date="2020-10" db="EMBL/GenBank/DDBJ databases">
        <title>Taxonomic study of unclassified bacteria belonging to the class Ktedonobacteria.</title>
        <authorList>
            <person name="Yabe S."/>
            <person name="Wang C.M."/>
            <person name="Zheng Y."/>
            <person name="Sakai Y."/>
            <person name="Cavaletti L."/>
            <person name="Monciardini P."/>
            <person name="Donadio S."/>
        </authorList>
    </citation>
    <scope>NUCLEOTIDE SEQUENCE</scope>
    <source>
        <strain evidence="2">SOSP1-1</strain>
    </source>
</reference>
<feature type="region of interest" description="Disordered" evidence="1">
    <location>
        <begin position="89"/>
        <end position="108"/>
    </location>
</feature>
<sequence length="108" mass="12409">MTDSPSNHSGKQPYSTQYWIERLGEKVDELLSGIEISELTSRQRLEFAIKYLGVLQNFQSIEEEKAQQPQENEHEARLRLEHIKSLMRSRTAASAASTLDEMNDNQEA</sequence>
<evidence type="ECO:0000313" key="3">
    <source>
        <dbReference type="Proteomes" id="UP000612362"/>
    </source>
</evidence>
<name>A0A8J3MWW6_9CHLR</name>
<proteinExistence type="predicted"/>
<dbReference type="Proteomes" id="UP000612362">
    <property type="component" value="Unassembled WGS sequence"/>
</dbReference>
<evidence type="ECO:0000256" key="1">
    <source>
        <dbReference type="SAM" id="MobiDB-lite"/>
    </source>
</evidence>
<comment type="caution">
    <text evidence="2">The sequence shown here is derived from an EMBL/GenBank/DDBJ whole genome shotgun (WGS) entry which is preliminary data.</text>
</comment>
<evidence type="ECO:0000313" key="2">
    <source>
        <dbReference type="EMBL" id="GHO47990.1"/>
    </source>
</evidence>
<keyword evidence="3" id="KW-1185">Reference proteome</keyword>
<accession>A0A8J3MWW6</accession>